<evidence type="ECO:0000313" key="10">
    <source>
        <dbReference type="Proteomes" id="UP000000449"/>
    </source>
</evidence>
<protein>
    <submittedName>
        <fullName evidence="9">Competence protein</fullName>
    </submittedName>
</protein>
<dbReference type="EMBL" id="AM946015">
    <property type="protein sequence ID" value="CAR40529.1"/>
    <property type="molecule type" value="Genomic_DNA"/>
</dbReference>
<evidence type="ECO:0000256" key="2">
    <source>
        <dbReference type="ARBA" id="ARBA00005745"/>
    </source>
</evidence>
<dbReference type="Proteomes" id="UP000000449">
    <property type="component" value="Chromosome"/>
</dbReference>
<evidence type="ECO:0000313" key="9">
    <source>
        <dbReference type="EMBL" id="CAR40529.1"/>
    </source>
</evidence>
<evidence type="ECO:0000259" key="8">
    <source>
        <dbReference type="Pfam" id="PF00482"/>
    </source>
</evidence>
<evidence type="ECO:0000256" key="1">
    <source>
        <dbReference type="ARBA" id="ARBA00004651"/>
    </source>
</evidence>
<keyword evidence="3" id="KW-1003">Cell membrane</keyword>
<name>B9DSZ9_STRU0</name>
<evidence type="ECO:0000256" key="3">
    <source>
        <dbReference type="ARBA" id="ARBA00022475"/>
    </source>
</evidence>
<sequence length="363" mass="42047">MILPQKNSKSIPIINGIKRLSNFLNKDISITKKPSWKKLKAKQQYQLIKLLHNLSLSGFNLNEMVSFLEKAHLLENHFVQRMKIDLMNGRDISEMMAHLGFSDALVTQLSLAEVHGNTTNCLAKIEDYMAQSNRIRQKTIEVITYPMVLMTFLIVILMGLRHYLLPQIEEENQLTHFLNLFPTVLLLTFFAMIAVVIFLRLCWRKKSQLKQLLVYSKIPLLSAVLQLYLTAYYAREWGNLIAQGVELATILQLMQKEKSVLMREMGSTMEKALLEGKSFDQSVGIFPFFKRELSLMIEYGEIKGKLGQELDIYAQVSWENYFRKLRQMTQWLQPLIFILVAIIIVMIYAAMLLPMYQTIGGEI</sequence>
<comment type="similarity">
    <text evidence="2">Belongs to the GSP F family.</text>
</comment>
<dbReference type="NCBIfam" id="NF041012">
    <property type="entry name" value="T4P_ComGB"/>
    <property type="match status" value="1"/>
</dbReference>
<dbReference type="STRING" id="218495.SUB0119"/>
<feature type="transmembrane region" description="Helical" evidence="7">
    <location>
        <begin position="331"/>
        <end position="353"/>
    </location>
</feature>
<dbReference type="PANTHER" id="PTHR30012">
    <property type="entry name" value="GENERAL SECRETION PATHWAY PROTEIN"/>
    <property type="match status" value="1"/>
</dbReference>
<evidence type="ECO:0000256" key="7">
    <source>
        <dbReference type="SAM" id="Phobius"/>
    </source>
</evidence>
<dbReference type="Gene3D" id="1.20.81.30">
    <property type="entry name" value="Type II secretion system (T2SS), domain F"/>
    <property type="match status" value="2"/>
</dbReference>
<accession>B9DSZ9</accession>
<dbReference type="InterPro" id="IPR047692">
    <property type="entry name" value="T4P_ComGB"/>
</dbReference>
<gene>
    <name evidence="9" type="ordered locus">SUB0119</name>
</gene>
<dbReference type="InterPro" id="IPR018076">
    <property type="entry name" value="T2SS_GspF_dom"/>
</dbReference>
<feature type="transmembrane region" description="Helical" evidence="7">
    <location>
        <begin position="180"/>
        <end position="200"/>
    </location>
</feature>
<organism evidence="9 10">
    <name type="scientific">Streptococcus uberis (strain ATCC BAA-854 / 0140J)</name>
    <dbReference type="NCBI Taxonomy" id="218495"/>
    <lineage>
        <taxon>Bacteria</taxon>
        <taxon>Bacillati</taxon>
        <taxon>Bacillota</taxon>
        <taxon>Bacilli</taxon>
        <taxon>Lactobacillales</taxon>
        <taxon>Streptococcaceae</taxon>
        <taxon>Streptococcus</taxon>
    </lineage>
</organism>
<dbReference type="Pfam" id="PF00482">
    <property type="entry name" value="T2SSF"/>
    <property type="match status" value="2"/>
</dbReference>
<dbReference type="AlphaFoldDB" id="B9DSZ9"/>
<evidence type="ECO:0000256" key="5">
    <source>
        <dbReference type="ARBA" id="ARBA00022989"/>
    </source>
</evidence>
<dbReference type="KEGG" id="sub:SUB0119"/>
<proteinExistence type="inferred from homology"/>
<dbReference type="eggNOG" id="COG1459">
    <property type="taxonomic scope" value="Bacteria"/>
</dbReference>
<evidence type="ECO:0000256" key="4">
    <source>
        <dbReference type="ARBA" id="ARBA00022692"/>
    </source>
</evidence>
<keyword evidence="4 7" id="KW-0812">Transmembrane</keyword>
<keyword evidence="6 7" id="KW-0472">Membrane</keyword>
<feature type="transmembrane region" description="Helical" evidence="7">
    <location>
        <begin position="142"/>
        <end position="160"/>
    </location>
</feature>
<dbReference type="PANTHER" id="PTHR30012:SF0">
    <property type="entry name" value="TYPE II SECRETION SYSTEM PROTEIN F-RELATED"/>
    <property type="match status" value="1"/>
</dbReference>
<dbReference type="InterPro" id="IPR042094">
    <property type="entry name" value="T2SS_GspF_sf"/>
</dbReference>
<reference evidence="10" key="1">
    <citation type="journal article" date="2009" name="BMC Genomics">
        <title>Evidence for niche adaptation in the genome of the bovine pathogen Streptococcus uberis.</title>
        <authorList>
            <person name="Ward P.N."/>
            <person name="Holden M.T.G."/>
            <person name="Leigh J.A."/>
            <person name="Lennard N."/>
            <person name="Bignell A."/>
            <person name="Barron A."/>
            <person name="Clark L."/>
            <person name="Quail M.A."/>
            <person name="Woodward J."/>
            <person name="Barrell B.G."/>
            <person name="Egan S.A."/>
            <person name="Field T.R."/>
            <person name="Maskell D."/>
            <person name="Kehoe M."/>
            <person name="Dowson C.G."/>
            <person name="Chanter N."/>
            <person name="Whatmore A.M."/>
            <person name="Bentley S.D."/>
            <person name="Parkhill J."/>
        </authorList>
    </citation>
    <scope>NUCLEOTIDE SEQUENCE [LARGE SCALE GENOMIC DNA]</scope>
    <source>
        <strain evidence="10">ATCC BAA-854 / 0140J</strain>
    </source>
</reference>
<dbReference type="InterPro" id="IPR003004">
    <property type="entry name" value="GspF/PilC"/>
</dbReference>
<dbReference type="GO" id="GO:0005886">
    <property type="term" value="C:plasma membrane"/>
    <property type="evidence" value="ECO:0007669"/>
    <property type="project" value="UniProtKB-SubCell"/>
</dbReference>
<keyword evidence="10" id="KW-1185">Reference proteome</keyword>
<feature type="domain" description="Type II secretion system protein GspF" evidence="8">
    <location>
        <begin position="234"/>
        <end position="354"/>
    </location>
</feature>
<dbReference type="HOGENOM" id="CLU_035032_1_0_9"/>
<evidence type="ECO:0000256" key="6">
    <source>
        <dbReference type="ARBA" id="ARBA00023136"/>
    </source>
</evidence>
<comment type="subcellular location">
    <subcellularLocation>
        <location evidence="1">Cell membrane</location>
        <topology evidence="1">Multi-pass membrane protein</topology>
    </subcellularLocation>
</comment>
<keyword evidence="5 7" id="KW-1133">Transmembrane helix</keyword>
<feature type="domain" description="Type II secretion system protein GspF" evidence="8">
    <location>
        <begin position="53"/>
        <end position="166"/>
    </location>
</feature>